<feature type="transmembrane region" description="Helical" evidence="6">
    <location>
        <begin position="293"/>
        <end position="315"/>
    </location>
</feature>
<keyword evidence="2" id="KW-0813">Transport</keyword>
<dbReference type="PANTHER" id="PTHR23501:SF191">
    <property type="entry name" value="VACUOLAR BASIC AMINO ACID TRANSPORTER 4"/>
    <property type="match status" value="1"/>
</dbReference>
<dbReference type="Gene3D" id="1.20.1250.20">
    <property type="entry name" value="MFS general substrate transporter like domains"/>
    <property type="match status" value="1"/>
</dbReference>
<evidence type="ECO:0000256" key="6">
    <source>
        <dbReference type="SAM" id="Phobius"/>
    </source>
</evidence>
<gene>
    <name evidence="8" type="ORF">CD158_06640</name>
</gene>
<dbReference type="GO" id="GO:0005886">
    <property type="term" value="C:plasma membrane"/>
    <property type="evidence" value="ECO:0007669"/>
    <property type="project" value="UniProtKB-SubCell"/>
</dbReference>
<reference evidence="8 9" key="1">
    <citation type="submission" date="2017-08" db="EMBL/GenBank/DDBJ databases">
        <title>Draft genome sequences of 64 type strains of genus Staph aureus.</title>
        <authorList>
            <person name="Cole K."/>
            <person name="Golubchik T."/>
            <person name="Russell J."/>
            <person name="Foster D."/>
            <person name="Llewelyn M."/>
            <person name="Wilson D."/>
            <person name="Crook D."/>
            <person name="Paul J."/>
        </authorList>
    </citation>
    <scope>NUCLEOTIDE SEQUENCE [LARGE SCALE GENOMIC DNA]</scope>
    <source>
        <strain evidence="8 9">NCTC 12101</strain>
    </source>
</reference>
<feature type="transmembrane region" description="Helical" evidence="6">
    <location>
        <begin position="74"/>
        <end position="94"/>
    </location>
</feature>
<feature type="transmembrane region" description="Helical" evidence="6">
    <location>
        <begin position="12"/>
        <end position="34"/>
    </location>
</feature>
<dbReference type="RefSeq" id="WP_059107615.1">
    <property type="nucleotide sequence ID" value="NZ_AP024589.1"/>
</dbReference>
<dbReference type="InterPro" id="IPR053573">
    <property type="entry name" value="MFS_Drug_Efflux_Pump"/>
</dbReference>
<dbReference type="Gene3D" id="1.20.1720.10">
    <property type="entry name" value="Multidrug resistance protein D"/>
    <property type="match status" value="1"/>
</dbReference>
<feature type="transmembrane region" description="Helical" evidence="6">
    <location>
        <begin position="46"/>
        <end position="65"/>
    </location>
</feature>
<proteinExistence type="predicted"/>
<keyword evidence="5 6" id="KW-0472">Membrane</keyword>
<feature type="transmembrane region" description="Helical" evidence="6">
    <location>
        <begin position="350"/>
        <end position="368"/>
    </location>
</feature>
<feature type="domain" description="Major facilitator superfamily (MFS) profile" evidence="7">
    <location>
        <begin position="12"/>
        <end position="444"/>
    </location>
</feature>
<evidence type="ECO:0000259" key="7">
    <source>
        <dbReference type="PROSITE" id="PS50850"/>
    </source>
</evidence>
<feature type="transmembrane region" description="Helical" evidence="6">
    <location>
        <begin position="135"/>
        <end position="157"/>
    </location>
</feature>
<dbReference type="GO" id="GO:0022857">
    <property type="term" value="F:transmembrane transporter activity"/>
    <property type="evidence" value="ECO:0007669"/>
    <property type="project" value="InterPro"/>
</dbReference>
<feature type="transmembrane region" description="Helical" evidence="6">
    <location>
        <begin position="163"/>
        <end position="186"/>
    </location>
</feature>
<evidence type="ECO:0000313" key="9">
    <source>
        <dbReference type="Proteomes" id="UP000242470"/>
    </source>
</evidence>
<dbReference type="NCBIfam" id="NF040895">
    <property type="entry name" value="MFS_effux_SdrM"/>
    <property type="match status" value="1"/>
</dbReference>
<evidence type="ECO:0000313" key="8">
    <source>
        <dbReference type="EMBL" id="PNZ67236.1"/>
    </source>
</evidence>
<feature type="transmembrane region" description="Helical" evidence="6">
    <location>
        <begin position="389"/>
        <end position="408"/>
    </location>
</feature>
<evidence type="ECO:0000256" key="1">
    <source>
        <dbReference type="ARBA" id="ARBA00004651"/>
    </source>
</evidence>
<dbReference type="Proteomes" id="UP000242470">
    <property type="component" value="Unassembled WGS sequence"/>
</dbReference>
<evidence type="ECO:0000256" key="5">
    <source>
        <dbReference type="ARBA" id="ARBA00023136"/>
    </source>
</evidence>
<dbReference type="Pfam" id="PF07690">
    <property type="entry name" value="MFS_1"/>
    <property type="match status" value="1"/>
</dbReference>
<feature type="transmembrane region" description="Helical" evidence="6">
    <location>
        <begin position="100"/>
        <end position="123"/>
    </location>
</feature>
<keyword evidence="3 6" id="KW-0812">Transmembrane</keyword>
<dbReference type="PANTHER" id="PTHR23501">
    <property type="entry name" value="MAJOR FACILITATOR SUPERFAMILY"/>
    <property type="match status" value="1"/>
</dbReference>
<dbReference type="InterPro" id="IPR020846">
    <property type="entry name" value="MFS_dom"/>
</dbReference>
<dbReference type="GeneID" id="64981621"/>
<dbReference type="InterPro" id="IPR011701">
    <property type="entry name" value="MFS"/>
</dbReference>
<sequence length="453" mass="50421">MTSRLRLKEIGIVTALVLSMFMAAIESSIVSLAIPTISDDLHVKGSVSLVFSVYFIAIVIATPIVGELLERTKIIYLSVIGLILFTIGSLFSGLSPTFTILIISRFLQGLGAGVLMALGQIVPKLAFEIPLRYKVMGIVGSVWGIASIVGPLLGGGILEFATWHWLFFVNVPIAMLALVLVFATFHFENESTTADSRLDMRGMMLFYLMIACFLCAVMNQTHMAINVVALLLMIIVGYILYRFEHRQTKPFIPVIEFNKTATLIFFTDFCYAFMLMGYNLYMPIYLQEEIGLSPLQSGLTVFPLSFAWLILNMTLDKIEVHFTRKGIYIFAFTLLYICGALVFIGATAPLFIALSLLLAGFSFGTIYTKDSVIIQEESSEPNMKRMMSLYALTKSLGSSVGATVMGYIYTLSIVFTSSEIQNIVLMTFIMLTLLIVLWLIRFKHTGIFSNTER</sequence>
<organism evidence="8 9">
    <name type="scientific">Staphylococcus auricularis</name>
    <dbReference type="NCBI Taxonomy" id="29379"/>
    <lineage>
        <taxon>Bacteria</taxon>
        <taxon>Bacillati</taxon>
        <taxon>Bacillota</taxon>
        <taxon>Bacilli</taxon>
        <taxon>Bacillales</taxon>
        <taxon>Staphylococcaceae</taxon>
        <taxon>Staphylococcus</taxon>
    </lineage>
</organism>
<feature type="transmembrane region" description="Helical" evidence="6">
    <location>
        <begin position="198"/>
        <end position="217"/>
    </location>
</feature>
<evidence type="ECO:0000256" key="4">
    <source>
        <dbReference type="ARBA" id="ARBA00022989"/>
    </source>
</evidence>
<dbReference type="SUPFAM" id="SSF103473">
    <property type="entry name" value="MFS general substrate transporter"/>
    <property type="match status" value="1"/>
</dbReference>
<dbReference type="AlphaFoldDB" id="A0AAP8TT08"/>
<feature type="transmembrane region" description="Helical" evidence="6">
    <location>
        <begin position="223"/>
        <end position="241"/>
    </location>
</feature>
<dbReference type="EMBL" id="PPQW01000035">
    <property type="protein sequence ID" value="PNZ67236.1"/>
    <property type="molecule type" value="Genomic_DNA"/>
</dbReference>
<feature type="transmembrane region" description="Helical" evidence="6">
    <location>
        <begin position="262"/>
        <end position="281"/>
    </location>
</feature>
<evidence type="ECO:0000256" key="3">
    <source>
        <dbReference type="ARBA" id="ARBA00022692"/>
    </source>
</evidence>
<dbReference type="PROSITE" id="PS50850">
    <property type="entry name" value="MFS"/>
    <property type="match status" value="1"/>
</dbReference>
<accession>A0AAP8TT08</accession>
<feature type="transmembrane region" description="Helical" evidence="6">
    <location>
        <begin position="327"/>
        <end position="344"/>
    </location>
</feature>
<protein>
    <submittedName>
        <fullName evidence="8">MFS transporter</fullName>
    </submittedName>
</protein>
<evidence type="ECO:0000256" key="2">
    <source>
        <dbReference type="ARBA" id="ARBA00022448"/>
    </source>
</evidence>
<keyword evidence="4 6" id="KW-1133">Transmembrane helix</keyword>
<comment type="caution">
    <text evidence="8">The sequence shown here is derived from an EMBL/GenBank/DDBJ whole genome shotgun (WGS) entry which is preliminary data.</text>
</comment>
<dbReference type="PRINTS" id="PR01036">
    <property type="entry name" value="TCRTETB"/>
</dbReference>
<comment type="subcellular location">
    <subcellularLocation>
        <location evidence="1">Cell membrane</location>
        <topology evidence="1">Multi-pass membrane protein</topology>
    </subcellularLocation>
</comment>
<name>A0AAP8TT08_9STAP</name>
<dbReference type="InterPro" id="IPR036259">
    <property type="entry name" value="MFS_trans_sf"/>
</dbReference>
<feature type="transmembrane region" description="Helical" evidence="6">
    <location>
        <begin position="420"/>
        <end position="440"/>
    </location>
</feature>